<keyword evidence="4" id="KW-0677">Repeat</keyword>
<dbReference type="CDD" id="cd00042">
    <property type="entry name" value="CY"/>
    <property type="match status" value="2"/>
</dbReference>
<reference evidence="10" key="1">
    <citation type="submission" date="2025-05" db="UniProtKB">
        <authorList>
            <consortium name="RefSeq"/>
        </authorList>
    </citation>
    <scope>NUCLEOTIDE SEQUENCE [LARGE SCALE GENOMIC DNA]</scope>
</reference>
<evidence type="ECO:0000256" key="4">
    <source>
        <dbReference type="ARBA" id="ARBA00022737"/>
    </source>
</evidence>
<feature type="domain" description="Cystatin fetuin-B-type" evidence="9">
    <location>
        <begin position="25"/>
        <end position="143"/>
    </location>
</feature>
<dbReference type="InterPro" id="IPR000010">
    <property type="entry name" value="Cystatin_dom"/>
</dbReference>
<keyword evidence="6" id="KW-0325">Glycoprotein</keyword>
<feature type="signal peptide" evidence="8">
    <location>
        <begin position="1"/>
        <end position="18"/>
    </location>
</feature>
<evidence type="ECO:0000259" key="9">
    <source>
        <dbReference type="PROSITE" id="PS51530"/>
    </source>
</evidence>
<feature type="chain" id="PRO_5045037642" evidence="8">
    <location>
        <begin position="19"/>
        <end position="390"/>
    </location>
</feature>
<keyword evidence="5" id="KW-1015">Disulfide bond</keyword>
<evidence type="ECO:0000256" key="1">
    <source>
        <dbReference type="ARBA" id="ARBA00004613"/>
    </source>
</evidence>
<keyword evidence="10" id="KW-1185">Reference proteome</keyword>
<dbReference type="Proteomes" id="UP001652581">
    <property type="component" value="Chromosome 1"/>
</dbReference>
<name>A0ABM5DG50_VICPA</name>
<dbReference type="RefSeq" id="XP_072819883.1">
    <property type="nucleotide sequence ID" value="XM_072963782.1"/>
</dbReference>
<dbReference type="InterPro" id="IPR025764">
    <property type="entry name" value="Cystatin_Fetuin_B"/>
</dbReference>
<organism evidence="10 11">
    <name type="scientific">Vicugna pacos</name>
    <name type="common">Alpaca</name>
    <name type="synonym">Lama pacos</name>
    <dbReference type="NCBI Taxonomy" id="30538"/>
    <lineage>
        <taxon>Eukaryota</taxon>
        <taxon>Metazoa</taxon>
        <taxon>Chordata</taxon>
        <taxon>Craniata</taxon>
        <taxon>Vertebrata</taxon>
        <taxon>Euteleostomi</taxon>
        <taxon>Mammalia</taxon>
        <taxon>Eutheria</taxon>
        <taxon>Laurasiatheria</taxon>
        <taxon>Artiodactyla</taxon>
        <taxon>Tylopoda</taxon>
        <taxon>Camelidae</taxon>
        <taxon>Vicugna</taxon>
    </lineage>
</organism>
<evidence type="ECO:0000256" key="6">
    <source>
        <dbReference type="ARBA" id="ARBA00023180"/>
    </source>
</evidence>
<evidence type="ECO:0000313" key="11">
    <source>
        <dbReference type="RefSeq" id="XP_072819883.1"/>
    </source>
</evidence>
<keyword evidence="3 8" id="KW-0732">Signal</keyword>
<protein>
    <submittedName>
        <fullName evidence="11">Fetuin-B isoform X1</fullName>
    </submittedName>
</protein>
<dbReference type="PANTHER" id="PTHR13814:SF10">
    <property type="entry name" value="FETUIN-B"/>
    <property type="match status" value="1"/>
</dbReference>
<dbReference type="SUPFAM" id="SSF54403">
    <property type="entry name" value="Cystatin/monellin"/>
    <property type="match status" value="2"/>
</dbReference>
<dbReference type="PROSITE" id="PS51530">
    <property type="entry name" value="CYSTATIN_FETUIN_B"/>
    <property type="match status" value="2"/>
</dbReference>
<dbReference type="InterPro" id="IPR046350">
    <property type="entry name" value="Cystatin_sf"/>
</dbReference>
<feature type="domain" description="Cystatin fetuin-B-type" evidence="9">
    <location>
        <begin position="154"/>
        <end position="260"/>
    </location>
</feature>
<evidence type="ECO:0000256" key="7">
    <source>
        <dbReference type="SAM" id="MobiDB-lite"/>
    </source>
</evidence>
<dbReference type="SMART" id="SM00043">
    <property type="entry name" value="CY"/>
    <property type="match status" value="2"/>
</dbReference>
<accession>A0ABM5DG50</accession>
<dbReference type="Gene3D" id="3.10.450.10">
    <property type="match status" value="2"/>
</dbReference>
<feature type="region of interest" description="Disordered" evidence="7">
    <location>
        <begin position="369"/>
        <end position="390"/>
    </location>
</feature>
<dbReference type="PANTHER" id="PTHR13814">
    <property type="entry name" value="FETUIN"/>
    <property type="match status" value="1"/>
</dbReference>
<evidence type="ECO:0000256" key="3">
    <source>
        <dbReference type="ARBA" id="ARBA00022729"/>
    </source>
</evidence>
<dbReference type="InterPro" id="IPR050735">
    <property type="entry name" value="Kininogen_Fetuin_HRG"/>
</dbReference>
<dbReference type="PROSITE" id="PS01255">
    <property type="entry name" value="FETUIN_2"/>
    <property type="match status" value="1"/>
</dbReference>
<feature type="region of interest" description="Disordered" evidence="7">
    <location>
        <begin position="267"/>
        <end position="305"/>
    </location>
</feature>
<comment type="subcellular location">
    <subcellularLocation>
        <location evidence="1">Secreted</location>
    </subcellularLocation>
</comment>
<sequence>MGLLLPLALCALVVCCGAAPPTQQAPSPSPLLSHSCNSSYVLEVANFVLQDINRNRKDGYVLSLNRVSDVREHRQASDSPGDLGSLFYYTLDVLETDCHVLSRRSWKSCSVRYLHLSVYGQCKAIFYINEARRIFYLAAYNCTLRPVSQLAIVRMCPDCPGPAGLSEPRVWEAVTESLAEYNSRSTSKYSLVKITKASSQWVTGPAYFVEYLITESPCAISQASSCALQSSDSVPVGLCKGSLNRNEDDDTEKLVWVTCEFFKSQVPTPGGQNATANQGPTNLPKEEEPRQKNTARADSPAKAVPEGAIRCLPSLDDEDSGQSQGKGPVEAFPVQLDLTTNPQGEPLDVSFLLLKPVEEELVVLPFPSKEQRSAECPGPAQNANPLILPP</sequence>
<feature type="compositionally biased region" description="Polar residues" evidence="7">
    <location>
        <begin position="267"/>
        <end position="281"/>
    </location>
</feature>
<dbReference type="InterPro" id="IPR001363">
    <property type="entry name" value="Prot_inh_fetuin_CS"/>
</dbReference>
<evidence type="ECO:0000256" key="5">
    <source>
        <dbReference type="ARBA" id="ARBA00023157"/>
    </source>
</evidence>
<evidence type="ECO:0000256" key="8">
    <source>
        <dbReference type="SAM" id="SignalP"/>
    </source>
</evidence>
<dbReference type="Pfam" id="PF00031">
    <property type="entry name" value="Cystatin"/>
    <property type="match status" value="1"/>
</dbReference>
<evidence type="ECO:0000256" key="2">
    <source>
        <dbReference type="ARBA" id="ARBA00022525"/>
    </source>
</evidence>
<proteinExistence type="predicted"/>
<evidence type="ECO:0000313" key="10">
    <source>
        <dbReference type="Proteomes" id="UP001652581"/>
    </source>
</evidence>
<reference evidence="11" key="2">
    <citation type="submission" date="2025-08" db="UniProtKB">
        <authorList>
            <consortium name="RefSeq"/>
        </authorList>
    </citation>
    <scope>IDENTIFICATION</scope>
</reference>
<gene>
    <name evidence="11" type="primary">FETUB</name>
</gene>
<dbReference type="GeneID" id="102529820"/>
<keyword evidence="2" id="KW-0964">Secreted</keyword>